<accession>A0A2X4UJG0</accession>
<feature type="domain" description="MOSC" evidence="1">
    <location>
        <begin position="73"/>
        <end position="242"/>
    </location>
</feature>
<dbReference type="PROSITE" id="PS51340">
    <property type="entry name" value="MOSC"/>
    <property type="match status" value="1"/>
</dbReference>
<evidence type="ECO:0000313" key="3">
    <source>
        <dbReference type="Proteomes" id="UP000249091"/>
    </source>
</evidence>
<dbReference type="Proteomes" id="UP000249091">
    <property type="component" value="Chromosome 1"/>
</dbReference>
<dbReference type="GO" id="GO:0030170">
    <property type="term" value="F:pyridoxal phosphate binding"/>
    <property type="evidence" value="ECO:0007669"/>
    <property type="project" value="InterPro"/>
</dbReference>
<dbReference type="RefSeq" id="WP_072700552.1">
    <property type="nucleotide sequence ID" value="NZ_JAFBBL010000001.1"/>
</dbReference>
<name>A0A2X4UJG0_9NOCA</name>
<gene>
    <name evidence="2" type="ORF">NCTC10994_02935</name>
</gene>
<keyword evidence="3" id="KW-1185">Reference proteome</keyword>
<dbReference type="EMBL" id="LS483468">
    <property type="protein sequence ID" value="SQI34762.1"/>
    <property type="molecule type" value="Genomic_DNA"/>
</dbReference>
<protein>
    <submittedName>
        <fullName evidence="2">Uncharacterized Fe-S protein</fullName>
    </submittedName>
</protein>
<dbReference type="SUPFAM" id="SSF50800">
    <property type="entry name" value="PK beta-barrel domain-like"/>
    <property type="match status" value="1"/>
</dbReference>
<reference evidence="2 3" key="1">
    <citation type="submission" date="2018-06" db="EMBL/GenBank/DDBJ databases">
        <authorList>
            <consortium name="Pathogen Informatics"/>
            <person name="Doyle S."/>
        </authorList>
    </citation>
    <scope>NUCLEOTIDE SEQUENCE [LARGE SCALE GENOMIC DNA]</scope>
    <source>
        <strain evidence="2 3">NCTC10994</strain>
    </source>
</reference>
<dbReference type="STRING" id="1219011.GCA_001895045_02278"/>
<organism evidence="2 3">
    <name type="scientific">Rhodococcus coprophilus</name>
    <dbReference type="NCBI Taxonomy" id="38310"/>
    <lineage>
        <taxon>Bacteria</taxon>
        <taxon>Bacillati</taxon>
        <taxon>Actinomycetota</taxon>
        <taxon>Actinomycetes</taxon>
        <taxon>Mycobacteriales</taxon>
        <taxon>Nocardiaceae</taxon>
        <taxon>Rhodococcus</taxon>
    </lineage>
</organism>
<dbReference type="InterPro" id="IPR005303">
    <property type="entry name" value="MOCOS_middle"/>
</dbReference>
<sequence>MRIGQLWRYPVKSFGGERLDAATVESDGLRGDHVWAIVDPETGDVASAKRFRRWGSLLSCRARLLDDTDPCDPAALEITLPDGTVVHGNDAAVADLLSDATGRPVRLEARPRTYDEAPLHLLSTSAVEALETGDAPAVALRRFRPQIVVESPGRRGFPEDEWVGRRIGISSAVVVPSKLTSRCVMVTLGHQEVPARRDMLRTVMSRPIATGLADDKPGACIGVYADVAECGLIAVGDAIDVR</sequence>
<dbReference type="InterPro" id="IPR005302">
    <property type="entry name" value="MoCF_Sase_C"/>
</dbReference>
<dbReference type="Pfam" id="PF03473">
    <property type="entry name" value="MOSC"/>
    <property type="match status" value="1"/>
</dbReference>
<evidence type="ECO:0000313" key="2">
    <source>
        <dbReference type="EMBL" id="SQI34762.1"/>
    </source>
</evidence>
<dbReference type="InterPro" id="IPR011037">
    <property type="entry name" value="Pyrv_Knase-like_insert_dom_sf"/>
</dbReference>
<evidence type="ECO:0000259" key="1">
    <source>
        <dbReference type="PROSITE" id="PS51340"/>
    </source>
</evidence>
<dbReference type="GO" id="GO:0030151">
    <property type="term" value="F:molybdenum ion binding"/>
    <property type="evidence" value="ECO:0007669"/>
    <property type="project" value="InterPro"/>
</dbReference>
<dbReference type="GO" id="GO:0003824">
    <property type="term" value="F:catalytic activity"/>
    <property type="evidence" value="ECO:0007669"/>
    <property type="project" value="InterPro"/>
</dbReference>
<dbReference type="KEGG" id="rcr:NCTC10994_02935"/>
<dbReference type="Pfam" id="PF03476">
    <property type="entry name" value="MOSC_N"/>
    <property type="match status" value="1"/>
</dbReference>
<proteinExistence type="predicted"/>
<dbReference type="AlphaFoldDB" id="A0A2X4UJG0"/>